<dbReference type="STRING" id="394193.SAMN04489732_13423"/>
<dbReference type="AlphaFoldDB" id="A0A1H8YRG7"/>
<dbReference type="InterPro" id="IPR000891">
    <property type="entry name" value="PYR_CT"/>
</dbReference>
<dbReference type="PANTHER" id="PTHR10277:SF9">
    <property type="entry name" value="2-ISOPROPYLMALATE SYNTHASE 1, CHLOROPLASTIC-RELATED"/>
    <property type="match status" value="1"/>
</dbReference>
<dbReference type="InterPro" id="IPR013785">
    <property type="entry name" value="Aldolase_TIM"/>
</dbReference>
<evidence type="ECO:0000313" key="3">
    <source>
        <dbReference type="EMBL" id="SEP53968.1"/>
    </source>
</evidence>
<dbReference type="Proteomes" id="UP000198582">
    <property type="component" value="Unassembled WGS sequence"/>
</dbReference>
<evidence type="ECO:0000313" key="4">
    <source>
        <dbReference type="Proteomes" id="UP000198582"/>
    </source>
</evidence>
<evidence type="ECO:0000256" key="1">
    <source>
        <dbReference type="ARBA" id="ARBA00023211"/>
    </source>
</evidence>
<dbReference type="OrthoDB" id="9803573at2"/>
<feature type="domain" description="Pyruvate carboxyltransferase" evidence="2">
    <location>
        <begin position="17"/>
        <end position="269"/>
    </location>
</feature>
<name>A0A1H8YRG7_9PSEU</name>
<proteinExistence type="predicted"/>
<dbReference type="PROSITE" id="PS50991">
    <property type="entry name" value="PYR_CT"/>
    <property type="match status" value="1"/>
</dbReference>
<dbReference type="InterPro" id="IPR050073">
    <property type="entry name" value="2-IPM_HCS-like"/>
</dbReference>
<gene>
    <name evidence="3" type="ORF">SAMN04489732_13423</name>
</gene>
<dbReference type="RefSeq" id="WP_091628965.1">
    <property type="nucleotide sequence ID" value="NZ_FOEF01000034.1"/>
</dbReference>
<dbReference type="GO" id="GO:0009098">
    <property type="term" value="P:L-leucine biosynthetic process"/>
    <property type="evidence" value="ECO:0007669"/>
    <property type="project" value="TreeGrafter"/>
</dbReference>
<reference evidence="4" key="1">
    <citation type="submission" date="2016-10" db="EMBL/GenBank/DDBJ databases">
        <authorList>
            <person name="Varghese N."/>
            <person name="Submissions S."/>
        </authorList>
    </citation>
    <scope>NUCLEOTIDE SEQUENCE [LARGE SCALE GENOMIC DNA]</scope>
    <source>
        <strain evidence="4">DSM 44993</strain>
    </source>
</reference>
<organism evidence="3 4">
    <name type="scientific">Amycolatopsis saalfeldensis</name>
    <dbReference type="NCBI Taxonomy" id="394193"/>
    <lineage>
        <taxon>Bacteria</taxon>
        <taxon>Bacillati</taxon>
        <taxon>Actinomycetota</taxon>
        <taxon>Actinomycetes</taxon>
        <taxon>Pseudonocardiales</taxon>
        <taxon>Pseudonocardiaceae</taxon>
        <taxon>Amycolatopsis</taxon>
    </lineage>
</organism>
<dbReference type="EMBL" id="FOEF01000034">
    <property type="protein sequence ID" value="SEP53968.1"/>
    <property type="molecule type" value="Genomic_DNA"/>
</dbReference>
<keyword evidence="1" id="KW-0464">Manganese</keyword>
<dbReference type="GO" id="GO:0003852">
    <property type="term" value="F:2-isopropylmalate synthase activity"/>
    <property type="evidence" value="ECO:0007669"/>
    <property type="project" value="TreeGrafter"/>
</dbReference>
<accession>A0A1H8YRG7</accession>
<dbReference type="PANTHER" id="PTHR10277">
    <property type="entry name" value="HOMOCITRATE SYNTHASE-RELATED"/>
    <property type="match status" value="1"/>
</dbReference>
<evidence type="ECO:0000259" key="2">
    <source>
        <dbReference type="PROSITE" id="PS50991"/>
    </source>
</evidence>
<dbReference type="Pfam" id="PF00682">
    <property type="entry name" value="HMGL-like"/>
    <property type="match status" value="1"/>
</dbReference>
<sequence length="348" mass="36952">MYDKFAHPLRCRTDFMGTLLDVTLRDGGADAGFRWPADVYSTVPAALSSLGVDMVDLGYLGGTLPGHSTTVPDVGSFLTPDDVAAARHPGLRLAATVHPRTLEQVLDFAPYVQAGLATLRLEYHPAWLSSIVVLAARAREAGLTTTVSVTLASRYTISELCRHSESIQAQASPDVLFVADTCGALLPYQVEELVNRLTDTLDAELGFHARNPLSLAYANALAAVDAGATHIDCALLGLGPGAGNLATELVLLRHRLPGHPAPATLPGFLASRNRLGTVTGRPPGTLVPAACAALNLTPVEEQALRQFADDEHIDVELAALWLVTVHAQLASLRPDDLHAAWQAGHPER</sequence>
<dbReference type="Gene3D" id="3.20.20.70">
    <property type="entry name" value="Aldolase class I"/>
    <property type="match status" value="1"/>
</dbReference>
<dbReference type="SUPFAM" id="SSF51569">
    <property type="entry name" value="Aldolase"/>
    <property type="match status" value="1"/>
</dbReference>
<protein>
    <submittedName>
        <fullName evidence="3">HMGL-like</fullName>
    </submittedName>
</protein>
<keyword evidence="4" id="KW-1185">Reference proteome</keyword>